<sequence length="832" mass="93206">MPFGQSATSTPSASTPATSNPQNRYRNIRYKSDIYVEDVPSESYTRDAKDFKVVSDENEAIVIDNGTSHLRAGFASHSQPYINEPNQAAKFTSRKSVRTVMYGRDCEVDNTAKGYIKPIFDGDILLTNELLVGARFDFVMKHAIPHPIIMTERLASPLYSRSITSELLFEAYSVPSVTYGVDSLFAFEGIQARRKGLLSTVGQSRSNSGRSTKRGQHGAAFRESAAAGESGLVINMGNMSTTLIPILNGKSMMNRAKRIPWGGSQASDLTLRLMQLKYPGFPMRVSPRQASVDYEAELSTLSSPSVMAKESTSVQFPYPVPDVVHRSEEELAALAEKRKEQGKKLQEITQKRNREKVSAAQSDLLGLKDVLDSKANMTEEEFEDALFQVGYQNEQELVGDVKDLERKVKAARQRAGEMEEIPSFPLANVPDSELDAEQKLEKRKQRMLKASYDSRIKAKAEKQAEKERLGEIERKDGEARDTDFQGWADKLKLDHAATMTRMRERKKRKALLTNRKSAAAQGRMKQISDLAADTPVKGRKRQRGGDGDMFLMIADDDFGADDDDWAVYREIDGAEEVDEEAVDQDHLQEIEARLLKYDPSFTVEDTMEAIANRQSALVHAFLRGNEVQRGVSPKSNGYEAAGADGAEDDARSISLDMGNGIEGANQYQQQEEELARAYRLHLNVEKIRIPEVWFQPSIAGVDCAGIAELAGYMLNSFGEEDKKMMMQCIYVTGGCSLIPNIKARLERDLTSVLPFRAPLNVITDNSIPSDWPIATEWPTDPRLSAWQGMAHWARTEESQKARVSRADWEECGGSWLKEHRWSNWWDEGHYVD</sequence>
<organism evidence="1 2">
    <name type="scientific">Naganishia vaughanmartiniae</name>
    <dbReference type="NCBI Taxonomy" id="1424756"/>
    <lineage>
        <taxon>Eukaryota</taxon>
        <taxon>Fungi</taxon>
        <taxon>Dikarya</taxon>
        <taxon>Basidiomycota</taxon>
        <taxon>Agaricomycotina</taxon>
        <taxon>Tremellomycetes</taxon>
        <taxon>Filobasidiales</taxon>
        <taxon>Filobasidiaceae</taxon>
        <taxon>Naganishia</taxon>
    </lineage>
</organism>
<dbReference type="EMBL" id="JASBWU010000016">
    <property type="protein sequence ID" value="KAJ9115507.1"/>
    <property type="molecule type" value="Genomic_DNA"/>
</dbReference>
<accession>A0ACC2WV53</accession>
<gene>
    <name evidence="1" type="ORF">QFC22_005265</name>
</gene>
<proteinExistence type="predicted"/>
<evidence type="ECO:0000313" key="1">
    <source>
        <dbReference type="EMBL" id="KAJ9115507.1"/>
    </source>
</evidence>
<comment type="caution">
    <text evidence="1">The sequence shown here is derived from an EMBL/GenBank/DDBJ whole genome shotgun (WGS) entry which is preliminary data.</text>
</comment>
<protein>
    <submittedName>
        <fullName evidence="1">Uncharacterized protein</fullName>
    </submittedName>
</protein>
<keyword evidence="2" id="KW-1185">Reference proteome</keyword>
<reference evidence="1" key="1">
    <citation type="submission" date="2023-04" db="EMBL/GenBank/DDBJ databases">
        <title>Draft Genome sequencing of Naganishia species isolated from polar environments using Oxford Nanopore Technology.</title>
        <authorList>
            <person name="Leo P."/>
            <person name="Venkateswaran K."/>
        </authorList>
    </citation>
    <scope>NUCLEOTIDE SEQUENCE</scope>
    <source>
        <strain evidence="1">MNA-CCFEE 5425</strain>
    </source>
</reference>
<name>A0ACC2WV53_9TREE</name>
<evidence type="ECO:0000313" key="2">
    <source>
        <dbReference type="Proteomes" id="UP001243375"/>
    </source>
</evidence>
<dbReference type="Proteomes" id="UP001243375">
    <property type="component" value="Unassembled WGS sequence"/>
</dbReference>